<gene>
    <name evidence="1" type="ORF">PTD2_17510</name>
</gene>
<protein>
    <submittedName>
        <fullName evidence="1">Uncharacterized protein</fullName>
    </submittedName>
</protein>
<sequence length="72" mass="8023">MQHNWLALFQSVAIEPFDRFLALKYLLPRVATRHGALCGKNVVGITGQFAQSNRLAHSKLLSTQKKSMSEAP</sequence>
<reference evidence="1 2" key="1">
    <citation type="submission" date="2006-02" db="EMBL/GenBank/DDBJ databases">
        <authorList>
            <person name="Moran M.A."/>
            <person name="Kjelleberg S."/>
            <person name="Egan S."/>
            <person name="Saunders N."/>
            <person name="Thomas T."/>
            <person name="Ferriera S."/>
            <person name="Johnson J."/>
            <person name="Kravitz S."/>
            <person name="Halpern A."/>
            <person name="Remington K."/>
            <person name="Beeson K."/>
            <person name="Tran B."/>
            <person name="Rogers Y.-H."/>
            <person name="Friedman R."/>
            <person name="Venter J.C."/>
        </authorList>
    </citation>
    <scope>NUCLEOTIDE SEQUENCE [LARGE SCALE GENOMIC DNA]</scope>
    <source>
        <strain evidence="1 2">D2</strain>
    </source>
</reference>
<dbReference type="RefSeq" id="WP_009839474.1">
    <property type="nucleotide sequence ID" value="NZ_CH959301.1"/>
</dbReference>
<evidence type="ECO:0000313" key="1">
    <source>
        <dbReference type="EMBL" id="EAR27642.1"/>
    </source>
</evidence>
<name>A4CBA5_9GAMM</name>
<keyword evidence="2" id="KW-1185">Reference proteome</keyword>
<dbReference type="EMBL" id="AAOH01000005">
    <property type="protein sequence ID" value="EAR27642.1"/>
    <property type="molecule type" value="Genomic_DNA"/>
</dbReference>
<comment type="caution">
    <text evidence="1">The sequence shown here is derived from an EMBL/GenBank/DDBJ whole genome shotgun (WGS) entry which is preliminary data.</text>
</comment>
<organism evidence="1 2">
    <name type="scientific">Pseudoalteromonas tunicata D2</name>
    <dbReference type="NCBI Taxonomy" id="87626"/>
    <lineage>
        <taxon>Bacteria</taxon>
        <taxon>Pseudomonadati</taxon>
        <taxon>Pseudomonadota</taxon>
        <taxon>Gammaproteobacteria</taxon>
        <taxon>Alteromonadales</taxon>
        <taxon>Pseudoalteromonadaceae</taxon>
        <taxon>Pseudoalteromonas</taxon>
    </lineage>
</organism>
<evidence type="ECO:0000313" key="2">
    <source>
        <dbReference type="Proteomes" id="UP000006201"/>
    </source>
</evidence>
<dbReference type="AlphaFoldDB" id="A4CBA5"/>
<dbReference type="Proteomes" id="UP000006201">
    <property type="component" value="Unassembled WGS sequence"/>
</dbReference>
<dbReference type="HOGENOM" id="CLU_2719343_0_0_6"/>
<dbReference type="STRING" id="87626.PTD2_17510"/>
<proteinExistence type="predicted"/>
<accession>A4CBA5</accession>